<dbReference type="Gene3D" id="3.30.1120.90">
    <property type="entry name" value="Nucleosome assembly protein"/>
    <property type="match status" value="1"/>
</dbReference>
<protein>
    <submittedName>
        <fullName evidence="6">Nucleosome assembly protein 1-like 1-B</fullName>
    </submittedName>
</protein>
<evidence type="ECO:0000256" key="2">
    <source>
        <dbReference type="ARBA" id="ARBA00009947"/>
    </source>
</evidence>
<feature type="compositionally biased region" description="Polar residues" evidence="5">
    <location>
        <begin position="472"/>
        <end position="481"/>
    </location>
</feature>
<dbReference type="EMBL" id="NCKU01003073">
    <property type="protein sequence ID" value="RWS08222.1"/>
    <property type="molecule type" value="Genomic_DNA"/>
</dbReference>
<evidence type="ECO:0000313" key="6">
    <source>
        <dbReference type="EMBL" id="RWS08222.1"/>
    </source>
</evidence>
<dbReference type="InterPro" id="IPR037231">
    <property type="entry name" value="NAP-like_sf"/>
</dbReference>
<evidence type="ECO:0000256" key="4">
    <source>
        <dbReference type="RuleBase" id="RU003876"/>
    </source>
</evidence>
<feature type="compositionally biased region" description="Basic and acidic residues" evidence="5">
    <location>
        <begin position="234"/>
        <end position="244"/>
    </location>
</feature>
<dbReference type="Gene3D" id="1.20.5.1500">
    <property type="match status" value="1"/>
</dbReference>
<dbReference type="STRING" id="1965070.A0A3S3QFM2"/>
<accession>A0A3S3QFM2</accession>
<sequence>MNKSKTKFTRPRFANNVRRRLDMDAVDDKILKSNIQKHNAAGDGPNSIEEASVKFLATKVCTESKESGDMAKFLMNFNELTIQDADSDNLDSLLFSERVATEEDVEAGKLDSLTNEMMNNPEALAMVQSRLSGMVGNLSGYYESLPKAVKRRVKALKKLQLESLHIEAKFQAEIHELECKYAKQLEPLYQKRNEIINAKVEPTDEECDFPSDDEHNESKDSRPKIDYPIAQNKETSKEEHGMTEDTKGIPEFWLTIFKNVEIIADNIQEHDEPILAHLTDVKVILHDKPMGFTLEFHFSPNDFFTNTVLTKYYELRCTVDEKDPFSFEGAEIVKCKGCEINWNKGKNVTVKTIIKKQKHKSKGSVRTVPKTVPNDSFFNFFAPPDVPENEDEIDDETQALLAADFEIGEIIRQRLIPRAVLYFTGEALVDEEYDDEEEDEDEESEEESDDEEDEDNPAERKVKRSSKAAGGNIQSQECKQQ</sequence>
<feature type="region of interest" description="Disordered" evidence="5">
    <location>
        <begin position="429"/>
        <end position="481"/>
    </location>
</feature>
<evidence type="ECO:0000256" key="5">
    <source>
        <dbReference type="SAM" id="MobiDB-lite"/>
    </source>
</evidence>
<gene>
    <name evidence="6" type="ORF">B4U79_09943</name>
</gene>
<dbReference type="AlphaFoldDB" id="A0A3S3QFM2"/>
<dbReference type="SUPFAM" id="SSF143113">
    <property type="entry name" value="NAP-like"/>
    <property type="match status" value="1"/>
</dbReference>
<dbReference type="Pfam" id="PF00956">
    <property type="entry name" value="NAP"/>
    <property type="match status" value="1"/>
</dbReference>
<evidence type="ECO:0000256" key="1">
    <source>
        <dbReference type="ARBA" id="ARBA00004123"/>
    </source>
</evidence>
<dbReference type="FunFam" id="3.30.1120.90:FF:000001">
    <property type="entry name" value="Nucleosome assembly protein 1-like 1"/>
    <property type="match status" value="1"/>
</dbReference>
<dbReference type="PANTHER" id="PTHR11875">
    <property type="entry name" value="TESTIS-SPECIFIC Y-ENCODED PROTEIN"/>
    <property type="match status" value="1"/>
</dbReference>
<comment type="caution">
    <text evidence="6">The sequence shown here is derived from an EMBL/GenBank/DDBJ whole genome shotgun (WGS) entry which is preliminary data.</text>
</comment>
<name>A0A3S3QFM2_9ACAR</name>
<feature type="region of interest" description="Disordered" evidence="5">
    <location>
        <begin position="200"/>
        <end position="244"/>
    </location>
</feature>
<evidence type="ECO:0000256" key="3">
    <source>
        <dbReference type="ARBA" id="ARBA00023242"/>
    </source>
</evidence>
<organism evidence="6 7">
    <name type="scientific">Dinothrombium tinctorium</name>
    <dbReference type="NCBI Taxonomy" id="1965070"/>
    <lineage>
        <taxon>Eukaryota</taxon>
        <taxon>Metazoa</taxon>
        <taxon>Ecdysozoa</taxon>
        <taxon>Arthropoda</taxon>
        <taxon>Chelicerata</taxon>
        <taxon>Arachnida</taxon>
        <taxon>Acari</taxon>
        <taxon>Acariformes</taxon>
        <taxon>Trombidiformes</taxon>
        <taxon>Prostigmata</taxon>
        <taxon>Anystina</taxon>
        <taxon>Parasitengona</taxon>
        <taxon>Trombidioidea</taxon>
        <taxon>Trombidiidae</taxon>
        <taxon>Dinothrombium</taxon>
    </lineage>
</organism>
<dbReference type="FunFam" id="1.20.5.1500:FF:000001">
    <property type="entry name" value="Nucleosome assembly protein 1-like 1"/>
    <property type="match status" value="1"/>
</dbReference>
<dbReference type="InterPro" id="IPR002164">
    <property type="entry name" value="NAP_family"/>
</dbReference>
<reference evidence="6 7" key="1">
    <citation type="journal article" date="2018" name="Gigascience">
        <title>Genomes of trombidid mites reveal novel predicted allergens and laterally-transferred genes associated with secondary metabolism.</title>
        <authorList>
            <person name="Dong X."/>
            <person name="Chaisiri K."/>
            <person name="Xia D."/>
            <person name="Armstrong S.D."/>
            <person name="Fang Y."/>
            <person name="Donnelly M.J."/>
            <person name="Kadowaki T."/>
            <person name="McGarry J.W."/>
            <person name="Darby A.C."/>
            <person name="Makepeace B.L."/>
        </authorList>
    </citation>
    <scope>NUCLEOTIDE SEQUENCE [LARGE SCALE GENOMIC DNA]</scope>
    <source>
        <strain evidence="6">UoL-WK</strain>
    </source>
</reference>
<dbReference type="GO" id="GO:0005634">
    <property type="term" value="C:nucleus"/>
    <property type="evidence" value="ECO:0007669"/>
    <property type="project" value="UniProtKB-SubCell"/>
</dbReference>
<keyword evidence="3" id="KW-0539">Nucleus</keyword>
<comment type="similarity">
    <text evidence="2 4">Belongs to the nucleosome assembly protein (NAP) family.</text>
</comment>
<dbReference type="GO" id="GO:0006334">
    <property type="term" value="P:nucleosome assembly"/>
    <property type="evidence" value="ECO:0007669"/>
    <property type="project" value="InterPro"/>
</dbReference>
<evidence type="ECO:0000313" key="7">
    <source>
        <dbReference type="Proteomes" id="UP000285301"/>
    </source>
</evidence>
<proteinExistence type="inferred from homology"/>
<feature type="compositionally biased region" description="Acidic residues" evidence="5">
    <location>
        <begin position="429"/>
        <end position="456"/>
    </location>
</feature>
<comment type="subcellular location">
    <subcellularLocation>
        <location evidence="1">Nucleus</location>
    </subcellularLocation>
</comment>
<dbReference type="OrthoDB" id="27325at2759"/>
<dbReference type="Proteomes" id="UP000285301">
    <property type="component" value="Unassembled WGS sequence"/>
</dbReference>
<feature type="compositionally biased region" description="Basic and acidic residues" evidence="5">
    <location>
        <begin position="212"/>
        <end position="225"/>
    </location>
</feature>
<keyword evidence="7" id="KW-1185">Reference proteome</keyword>